<feature type="compositionally biased region" description="Low complexity" evidence="6">
    <location>
        <begin position="166"/>
        <end position="184"/>
    </location>
</feature>
<dbReference type="InterPro" id="IPR036322">
    <property type="entry name" value="WD40_repeat_dom_sf"/>
</dbReference>
<keyword evidence="2 5" id="KW-0853">WD repeat</keyword>
<dbReference type="PANTHER" id="PTHR19848">
    <property type="entry name" value="WD40 REPEAT PROTEIN"/>
    <property type="match status" value="1"/>
</dbReference>
<dbReference type="GO" id="GO:0000027">
    <property type="term" value="P:ribosomal large subunit assembly"/>
    <property type="evidence" value="ECO:0007669"/>
    <property type="project" value="TreeGrafter"/>
</dbReference>
<feature type="repeat" description="WD" evidence="5">
    <location>
        <begin position="455"/>
        <end position="502"/>
    </location>
</feature>
<protein>
    <submittedName>
        <fullName evidence="8">Ribosome assembly protein 4</fullName>
    </submittedName>
</protein>
<dbReference type="InterPro" id="IPR015943">
    <property type="entry name" value="WD40/YVTN_repeat-like_dom_sf"/>
</dbReference>
<evidence type="ECO:0000256" key="5">
    <source>
        <dbReference type="PROSITE-ProRule" id="PRU00221"/>
    </source>
</evidence>
<dbReference type="InterPro" id="IPR001680">
    <property type="entry name" value="WD40_rpt"/>
</dbReference>
<keyword evidence="4" id="KW-0539">Nucleus</keyword>
<feature type="repeat" description="WD" evidence="5">
    <location>
        <begin position="503"/>
        <end position="543"/>
    </location>
</feature>
<dbReference type="SMART" id="SM00320">
    <property type="entry name" value="WD40"/>
    <property type="match status" value="8"/>
</dbReference>
<dbReference type="RefSeq" id="XP_062638197.1">
    <property type="nucleotide sequence ID" value="XM_062776824.1"/>
</dbReference>
<dbReference type="InterPro" id="IPR019775">
    <property type="entry name" value="WD40_repeat_CS"/>
</dbReference>
<feature type="compositionally biased region" description="Polar residues" evidence="6">
    <location>
        <begin position="220"/>
        <end position="230"/>
    </location>
</feature>
<keyword evidence="9" id="KW-1185">Reference proteome</keyword>
<feature type="signal peptide" evidence="7">
    <location>
        <begin position="1"/>
        <end position="22"/>
    </location>
</feature>
<feature type="compositionally biased region" description="Basic and acidic residues" evidence="6">
    <location>
        <begin position="185"/>
        <end position="199"/>
    </location>
</feature>
<sequence>MGVPVVLATLAACGSLVTSVKSSWELRRMIKRKQESRECDEEAPYVFRRLRRAYYDNLMSVTEYEIWYEKFLVAKVEKDLSGLRRIRAHLRILESGAPVTAHHRSRGIEQAKSESKRRHSTSRGSDQSYVDSPPSRASLDYRPDRRATVGARPEQFIRYNPGPTYSSRASSSDASSRGRSQNRSGRQESRGRSEKRYDSYDSDDSSDYYSEKRRYRGRSTSRTFRLNMATSAPPPSKRQKREDVERTTIQQDVAPLLATNLGSFKANFVDSDGNQMADVIEINFADATEKNVSTLLNTMLERDREDFTPYRFRIHIPGKDVIIDQYPTDLLGLLQKHGVTNPFETTITLSAEPQAVFKVHAVSRLAHRIPGHGQPILSCQFSPINSSRLATGSGDNTARIWDTNSGTPKYTLKGHTGWVLGVNWSPDGKQLATCSMDKTVRIWDAETGKPFGQDFKGHAKWVLGVAWEPYHLWRDGTPRLASASKDGTCRIWLVNSGRTEHVLSGHKGSVSCVRWGGAGMVYTGSHDKSVRVWDASKGTLVHNFTAHGHWINHIALSSDHALRTAYFDHTGEVPATEEGKRVKARERFEKAVKIQDKIAERLVSASDDFTMYLWDPTNNGNKPVARLLGHQNKVNQVQFSPDGTLIASAGWDNSTKLWNARDGKFLKNLRGHVAPVYQCAWSADSRLLVTGSKDCTLKVWNARSGSLAMDLPGHEDEVYAVDWAADGKMVGSGGKDKAVRTWRN</sequence>
<dbReference type="PRINTS" id="PR00320">
    <property type="entry name" value="GPROTEINBRPT"/>
</dbReference>
<feature type="repeat" description="WD" evidence="5">
    <location>
        <begin position="369"/>
        <end position="411"/>
    </location>
</feature>
<dbReference type="EMBL" id="MU853573">
    <property type="protein sequence ID" value="KAK4144826.1"/>
    <property type="molecule type" value="Genomic_DNA"/>
</dbReference>
<dbReference type="Pfam" id="PF00400">
    <property type="entry name" value="WD40"/>
    <property type="match status" value="7"/>
</dbReference>
<feature type="chain" id="PRO_5043026006" evidence="7">
    <location>
        <begin position="23"/>
        <end position="744"/>
    </location>
</feature>
<dbReference type="PROSITE" id="PS50294">
    <property type="entry name" value="WD_REPEATS_REGION"/>
    <property type="match status" value="6"/>
</dbReference>
<evidence type="ECO:0000256" key="2">
    <source>
        <dbReference type="ARBA" id="ARBA00022574"/>
    </source>
</evidence>
<feature type="repeat" description="WD" evidence="5">
    <location>
        <begin position="627"/>
        <end position="668"/>
    </location>
</feature>
<feature type="repeat" description="WD" evidence="5">
    <location>
        <begin position="711"/>
        <end position="744"/>
    </location>
</feature>
<evidence type="ECO:0000256" key="7">
    <source>
        <dbReference type="SAM" id="SignalP"/>
    </source>
</evidence>
<comment type="subcellular location">
    <subcellularLocation>
        <location evidence="1">Nucleus</location>
        <location evidence="1">Nucleolus</location>
    </subcellularLocation>
</comment>
<dbReference type="GeneID" id="87813437"/>
<keyword evidence="7" id="KW-0732">Signal</keyword>
<feature type="repeat" description="WD" evidence="5">
    <location>
        <begin position="669"/>
        <end position="710"/>
    </location>
</feature>
<evidence type="ECO:0000256" key="6">
    <source>
        <dbReference type="SAM" id="MobiDB-lite"/>
    </source>
</evidence>
<dbReference type="GO" id="GO:0005730">
    <property type="term" value="C:nucleolus"/>
    <property type="evidence" value="ECO:0007669"/>
    <property type="project" value="UniProtKB-SubCell"/>
</dbReference>
<dbReference type="PROSITE" id="PS00678">
    <property type="entry name" value="WD_REPEATS_1"/>
    <property type="match status" value="4"/>
</dbReference>
<gene>
    <name evidence="8" type="ORF">C8A04DRAFT_11069</name>
</gene>
<dbReference type="PANTHER" id="PTHR19848:SF0">
    <property type="entry name" value="NOTCHLESS PROTEIN HOMOLOG 1"/>
    <property type="match status" value="1"/>
</dbReference>
<feature type="repeat" description="WD" evidence="5">
    <location>
        <begin position="412"/>
        <end position="453"/>
    </location>
</feature>
<dbReference type="SUPFAM" id="SSF50978">
    <property type="entry name" value="WD40 repeat-like"/>
    <property type="match status" value="1"/>
</dbReference>
<evidence type="ECO:0000256" key="1">
    <source>
        <dbReference type="ARBA" id="ARBA00004604"/>
    </source>
</evidence>
<dbReference type="PROSITE" id="PS50082">
    <property type="entry name" value="WD_REPEATS_2"/>
    <property type="match status" value="7"/>
</dbReference>
<dbReference type="AlphaFoldDB" id="A0AAN6V774"/>
<evidence type="ECO:0000313" key="9">
    <source>
        <dbReference type="Proteomes" id="UP001302676"/>
    </source>
</evidence>
<comment type="caution">
    <text evidence="8">The sequence shown here is derived from an EMBL/GenBank/DDBJ whole genome shotgun (WGS) entry which is preliminary data.</text>
</comment>
<feature type="region of interest" description="Disordered" evidence="6">
    <location>
        <begin position="99"/>
        <end position="247"/>
    </location>
</feature>
<reference evidence="8" key="2">
    <citation type="submission" date="2023-05" db="EMBL/GenBank/DDBJ databases">
        <authorList>
            <consortium name="Lawrence Berkeley National Laboratory"/>
            <person name="Steindorff A."/>
            <person name="Hensen N."/>
            <person name="Bonometti L."/>
            <person name="Westerberg I."/>
            <person name="Brannstrom I.O."/>
            <person name="Guillou S."/>
            <person name="Cros-Aarteil S."/>
            <person name="Calhoun S."/>
            <person name="Haridas S."/>
            <person name="Kuo A."/>
            <person name="Mondo S."/>
            <person name="Pangilinan J."/>
            <person name="Riley R."/>
            <person name="Labutti K."/>
            <person name="Andreopoulos B."/>
            <person name="Lipzen A."/>
            <person name="Chen C."/>
            <person name="Yanf M."/>
            <person name="Daum C."/>
            <person name="Ng V."/>
            <person name="Clum A."/>
            <person name="Ohm R."/>
            <person name="Martin F."/>
            <person name="Silar P."/>
            <person name="Natvig D."/>
            <person name="Lalanne C."/>
            <person name="Gautier V."/>
            <person name="Ament-Velasquez S.L."/>
            <person name="Kruys A."/>
            <person name="Hutchinson M.I."/>
            <person name="Powell A.J."/>
            <person name="Barry K."/>
            <person name="Miller A.N."/>
            <person name="Grigoriev I.V."/>
            <person name="Debuchy R."/>
            <person name="Gladieux P."/>
            <person name="Thoren M.H."/>
            <person name="Johannesson H."/>
        </authorList>
    </citation>
    <scope>NUCLEOTIDE SEQUENCE</scope>
    <source>
        <strain evidence="8">CBS 141.50</strain>
    </source>
</reference>
<evidence type="ECO:0000256" key="3">
    <source>
        <dbReference type="ARBA" id="ARBA00022737"/>
    </source>
</evidence>
<evidence type="ECO:0000313" key="8">
    <source>
        <dbReference type="EMBL" id="KAK4144826.1"/>
    </source>
</evidence>
<accession>A0AAN6V774</accession>
<organism evidence="8 9">
    <name type="scientific">Dichotomopilus funicola</name>
    <dbReference type="NCBI Taxonomy" id="1934379"/>
    <lineage>
        <taxon>Eukaryota</taxon>
        <taxon>Fungi</taxon>
        <taxon>Dikarya</taxon>
        <taxon>Ascomycota</taxon>
        <taxon>Pezizomycotina</taxon>
        <taxon>Sordariomycetes</taxon>
        <taxon>Sordariomycetidae</taxon>
        <taxon>Sordariales</taxon>
        <taxon>Chaetomiaceae</taxon>
        <taxon>Dichotomopilus</taxon>
    </lineage>
</organism>
<name>A0AAN6V774_9PEZI</name>
<keyword evidence="3" id="KW-0677">Repeat</keyword>
<dbReference type="InterPro" id="IPR020472">
    <property type="entry name" value="WD40_PAC1"/>
</dbReference>
<reference evidence="8" key="1">
    <citation type="journal article" date="2023" name="Mol. Phylogenet. Evol.">
        <title>Genome-scale phylogeny and comparative genomics of the fungal order Sordariales.</title>
        <authorList>
            <person name="Hensen N."/>
            <person name="Bonometti L."/>
            <person name="Westerberg I."/>
            <person name="Brannstrom I.O."/>
            <person name="Guillou S."/>
            <person name="Cros-Aarteil S."/>
            <person name="Calhoun S."/>
            <person name="Haridas S."/>
            <person name="Kuo A."/>
            <person name="Mondo S."/>
            <person name="Pangilinan J."/>
            <person name="Riley R."/>
            <person name="LaButti K."/>
            <person name="Andreopoulos B."/>
            <person name="Lipzen A."/>
            <person name="Chen C."/>
            <person name="Yan M."/>
            <person name="Daum C."/>
            <person name="Ng V."/>
            <person name="Clum A."/>
            <person name="Steindorff A."/>
            <person name="Ohm R.A."/>
            <person name="Martin F."/>
            <person name="Silar P."/>
            <person name="Natvig D.O."/>
            <person name="Lalanne C."/>
            <person name="Gautier V."/>
            <person name="Ament-Velasquez S.L."/>
            <person name="Kruys A."/>
            <person name="Hutchinson M.I."/>
            <person name="Powell A.J."/>
            <person name="Barry K."/>
            <person name="Miller A.N."/>
            <person name="Grigoriev I.V."/>
            <person name="Debuchy R."/>
            <person name="Gladieux P."/>
            <person name="Hiltunen Thoren M."/>
            <person name="Johannesson H."/>
        </authorList>
    </citation>
    <scope>NUCLEOTIDE SEQUENCE</scope>
    <source>
        <strain evidence="8">CBS 141.50</strain>
    </source>
</reference>
<dbReference type="Gene3D" id="2.130.10.10">
    <property type="entry name" value="YVTN repeat-like/Quinoprotein amine dehydrogenase"/>
    <property type="match status" value="1"/>
</dbReference>
<proteinExistence type="predicted"/>
<dbReference type="CDD" id="cd00200">
    <property type="entry name" value="WD40"/>
    <property type="match status" value="1"/>
</dbReference>
<evidence type="ECO:0000256" key="4">
    <source>
        <dbReference type="ARBA" id="ARBA00023242"/>
    </source>
</evidence>
<dbReference type="Proteomes" id="UP001302676">
    <property type="component" value="Unassembled WGS sequence"/>
</dbReference>